<evidence type="ECO:0000259" key="9">
    <source>
        <dbReference type="PROSITE" id="PS50006"/>
    </source>
</evidence>
<evidence type="ECO:0000256" key="5">
    <source>
        <dbReference type="ARBA" id="ARBA00022777"/>
    </source>
</evidence>
<comment type="similarity">
    <text evidence="1">Belongs to the protein kinase superfamily. NEK Ser/Thr protein kinase family. NIMA subfamily.</text>
</comment>
<gene>
    <name evidence="11" type="ordered locus">AZOLI_p40556</name>
</gene>
<evidence type="ECO:0000256" key="7">
    <source>
        <dbReference type="PROSITE-ProRule" id="PRU10141"/>
    </source>
</evidence>
<dbReference type="InterPro" id="IPR011009">
    <property type="entry name" value="Kinase-like_dom_sf"/>
</dbReference>
<feature type="transmembrane region" description="Helical" evidence="8">
    <location>
        <begin position="502"/>
        <end position="519"/>
    </location>
</feature>
<evidence type="ECO:0000313" key="11">
    <source>
        <dbReference type="EMBL" id="CBS90927.1"/>
    </source>
</evidence>
<dbReference type="Gene3D" id="2.60.200.20">
    <property type="match status" value="1"/>
</dbReference>
<keyword evidence="4 7" id="KW-0547">Nucleotide-binding</keyword>
<feature type="domain" description="FHA" evidence="9">
    <location>
        <begin position="52"/>
        <end position="102"/>
    </location>
</feature>
<dbReference type="PANTHER" id="PTHR43671">
    <property type="entry name" value="SERINE/THREONINE-PROTEIN KINASE NEK"/>
    <property type="match status" value="1"/>
</dbReference>
<dbReference type="InterPro" id="IPR000719">
    <property type="entry name" value="Prot_kinase_dom"/>
</dbReference>
<dbReference type="InterPro" id="IPR017441">
    <property type="entry name" value="Protein_kinase_ATP_BS"/>
</dbReference>
<dbReference type="InterPro" id="IPR008523">
    <property type="entry name" value="DUF805"/>
</dbReference>
<dbReference type="InterPro" id="IPR050660">
    <property type="entry name" value="NEK_Ser/Thr_kinase"/>
</dbReference>
<dbReference type="SMART" id="SM00240">
    <property type="entry name" value="FHA"/>
    <property type="match status" value="1"/>
</dbReference>
<dbReference type="Proteomes" id="UP000005667">
    <property type="component" value="Plasmid AZO_p4"/>
</dbReference>
<name>G7ZGJ5_AZOL4</name>
<protein>
    <recommendedName>
        <fullName evidence="2">non-specific serine/threonine protein kinase</fullName>
        <ecNumber evidence="2">2.7.11.1</ecNumber>
    </recommendedName>
</protein>
<feature type="transmembrane region" description="Helical" evidence="8">
    <location>
        <begin position="471"/>
        <end position="490"/>
    </location>
</feature>
<dbReference type="SUPFAM" id="SSF49879">
    <property type="entry name" value="SMAD/FHA domain"/>
    <property type="match status" value="1"/>
</dbReference>
<keyword evidence="8" id="KW-1133">Transmembrane helix</keyword>
<keyword evidence="8" id="KW-0812">Transmembrane</keyword>
<dbReference type="PANTHER" id="PTHR43671:SF13">
    <property type="entry name" value="SERINE_THREONINE-PROTEIN KINASE NEK2"/>
    <property type="match status" value="1"/>
</dbReference>
<evidence type="ECO:0000256" key="2">
    <source>
        <dbReference type="ARBA" id="ARBA00012513"/>
    </source>
</evidence>
<dbReference type="AlphaFoldDB" id="G7ZGJ5"/>
<evidence type="ECO:0000259" key="10">
    <source>
        <dbReference type="PROSITE" id="PS50011"/>
    </source>
</evidence>
<dbReference type="PROSITE" id="PS00109">
    <property type="entry name" value="PROTEIN_KINASE_TYR"/>
    <property type="match status" value="1"/>
</dbReference>
<evidence type="ECO:0000256" key="6">
    <source>
        <dbReference type="ARBA" id="ARBA00022840"/>
    </source>
</evidence>
<dbReference type="Gene3D" id="1.10.510.10">
    <property type="entry name" value="Transferase(Phosphotransferase) domain 1"/>
    <property type="match status" value="1"/>
</dbReference>
<dbReference type="GO" id="GO:0005524">
    <property type="term" value="F:ATP binding"/>
    <property type="evidence" value="ECO:0007669"/>
    <property type="project" value="UniProtKB-UniRule"/>
</dbReference>
<evidence type="ECO:0000313" key="12">
    <source>
        <dbReference type="Proteomes" id="UP000005667"/>
    </source>
</evidence>
<feature type="transmembrane region" description="Helical" evidence="8">
    <location>
        <begin position="531"/>
        <end position="552"/>
    </location>
</feature>
<dbReference type="PROSITE" id="PS50011">
    <property type="entry name" value="PROTEIN_KINASE_DOM"/>
    <property type="match status" value="1"/>
</dbReference>
<dbReference type="KEGG" id="ali:AZOLI_p40556"/>
<dbReference type="EMBL" id="FQ311872">
    <property type="protein sequence ID" value="CBS90927.1"/>
    <property type="molecule type" value="Genomic_DNA"/>
</dbReference>
<dbReference type="HOGENOM" id="CLU_480335_0_0_5"/>
<evidence type="ECO:0000256" key="3">
    <source>
        <dbReference type="ARBA" id="ARBA00022679"/>
    </source>
</evidence>
<dbReference type="Pfam" id="PF05656">
    <property type="entry name" value="DUF805"/>
    <property type="match status" value="1"/>
</dbReference>
<dbReference type="SUPFAM" id="SSF56112">
    <property type="entry name" value="Protein kinase-like (PK-like)"/>
    <property type="match status" value="1"/>
</dbReference>
<evidence type="ECO:0000256" key="1">
    <source>
        <dbReference type="ARBA" id="ARBA00010886"/>
    </source>
</evidence>
<dbReference type="InterPro" id="IPR000253">
    <property type="entry name" value="FHA_dom"/>
</dbReference>
<reference evidence="12" key="1">
    <citation type="journal article" date="2011" name="PLoS Genet.">
        <title>Azospirillum genomes reveal transition of bacteria from aquatic to terrestrial environments.</title>
        <authorList>
            <person name="Wisniewski-Dye F."/>
            <person name="Borziak K."/>
            <person name="Khalsa-Moyers G."/>
            <person name="Alexandre G."/>
            <person name="Sukharnikov L.O."/>
            <person name="Wuichet K."/>
            <person name="Hurst G.B."/>
            <person name="McDonald W.H."/>
            <person name="Robertson J.S."/>
            <person name="Barbe V."/>
            <person name="Calteau A."/>
            <person name="Rouy Z."/>
            <person name="Mangenot S."/>
            <person name="Prigent-Combaret C."/>
            <person name="Normand P."/>
            <person name="Boyer M."/>
            <person name="Siguier P."/>
            <person name="Dessaux Y."/>
            <person name="Elmerich C."/>
            <person name="Condemine G."/>
            <person name="Krishnen G."/>
            <person name="Kennedy I."/>
            <person name="Paterson A.H."/>
            <person name="Gonzalez V."/>
            <person name="Mavingui P."/>
            <person name="Zhulin I.B."/>
        </authorList>
    </citation>
    <scope>NUCLEOTIDE SEQUENCE [LARGE SCALE GENOMIC DNA]</scope>
    <source>
        <strain evidence="12">4B</strain>
    </source>
</reference>
<evidence type="ECO:0000256" key="8">
    <source>
        <dbReference type="SAM" id="Phobius"/>
    </source>
</evidence>
<proteinExistence type="inferred from homology"/>
<organism evidence="11 12">
    <name type="scientific">Azospirillum lipoferum (strain 4B)</name>
    <dbReference type="NCBI Taxonomy" id="862719"/>
    <lineage>
        <taxon>Bacteria</taxon>
        <taxon>Pseudomonadati</taxon>
        <taxon>Pseudomonadota</taxon>
        <taxon>Alphaproteobacteria</taxon>
        <taxon>Rhodospirillales</taxon>
        <taxon>Azospirillaceae</taxon>
        <taxon>Azospirillum</taxon>
    </lineage>
</organism>
<feature type="binding site" evidence="7">
    <location>
        <position position="182"/>
    </location>
    <ligand>
        <name>ATP</name>
        <dbReference type="ChEBI" id="CHEBI:30616"/>
    </ligand>
</feature>
<dbReference type="InterPro" id="IPR008984">
    <property type="entry name" value="SMAD_FHA_dom_sf"/>
</dbReference>
<evidence type="ECO:0000256" key="4">
    <source>
        <dbReference type="ARBA" id="ARBA00022741"/>
    </source>
</evidence>
<dbReference type="PROSITE" id="PS00107">
    <property type="entry name" value="PROTEIN_KINASE_ATP"/>
    <property type="match status" value="1"/>
</dbReference>
<dbReference type="Gene3D" id="3.30.200.20">
    <property type="entry name" value="Phosphorylase Kinase, domain 1"/>
    <property type="match status" value="1"/>
</dbReference>
<sequence length="567" mass="63453">MGRSRRAFAMSGDEQRTPGYQGIFSLSGADGSGRPIEIILEESLLQSNGGSVTLGRDNSLSSIVIDDDTVSRQHARFVVSGNELTVEDLNAVNGVYIQHHGFLEPFVPIVVPHGTVLEFGETKLTVSYEEGTRSSNSGASRDALPIGTWLRDYRIEDVLGQGGFGITYRCRDTRLNTLVAIKEFMPQDLAVRINGSDVVPSMPSKQELFDRYRDHFMREARGLAGFNHPNIVRVLSNFEANGTTYTVMQFEDGETLERHLIRQGGRLTESGIRTIFLSILDGLSAMHQVGLLHRDISTNNIIVRRNGDAVLIDFGSLRQAMDVPIGNNNFARSAQTYLDGYSPPEIYTIRGRRIRSTDIYSLAAVIYRVAVGVPPPPAPDRTNAIANNDPDILVPLQQQRINGYSVEFLSAIDWALSLKSKDRPQSIDEWRVRLGSKYLNKSVKNIEEKSGSRLNIFSAVFNFQGRLPRRYVWIYTLFYIVAFLLSNIMADINHISENDKEIIFLVQFFVLIWTSVAIFSKRFHDIDRSGWWALLSAIPVFGLPLLLMACGFQRGTPGPNRFGAQQP</sequence>
<geneLocation type="plasmid" evidence="11 12">
    <name>AZO_p4</name>
</geneLocation>
<dbReference type="Pfam" id="PF00498">
    <property type="entry name" value="FHA"/>
    <property type="match status" value="1"/>
</dbReference>
<keyword evidence="5 11" id="KW-0418">Kinase</keyword>
<dbReference type="PROSITE" id="PS50006">
    <property type="entry name" value="FHA_DOMAIN"/>
    <property type="match status" value="1"/>
</dbReference>
<dbReference type="GO" id="GO:0016020">
    <property type="term" value="C:membrane"/>
    <property type="evidence" value="ECO:0007669"/>
    <property type="project" value="InterPro"/>
</dbReference>
<dbReference type="Pfam" id="PF00069">
    <property type="entry name" value="Pkinase"/>
    <property type="match status" value="1"/>
</dbReference>
<feature type="domain" description="Protein kinase" evidence="10">
    <location>
        <begin position="153"/>
        <end position="439"/>
    </location>
</feature>
<dbReference type="CDD" id="cd00060">
    <property type="entry name" value="FHA"/>
    <property type="match status" value="1"/>
</dbReference>
<keyword evidence="3 11" id="KW-0808">Transferase</keyword>
<dbReference type="GO" id="GO:0004674">
    <property type="term" value="F:protein serine/threonine kinase activity"/>
    <property type="evidence" value="ECO:0007669"/>
    <property type="project" value="UniProtKB-EC"/>
</dbReference>
<dbReference type="CDD" id="cd14014">
    <property type="entry name" value="STKc_PknB_like"/>
    <property type="match status" value="1"/>
</dbReference>
<keyword evidence="8" id="KW-0472">Membrane</keyword>
<dbReference type="InterPro" id="IPR008266">
    <property type="entry name" value="Tyr_kinase_AS"/>
</dbReference>
<keyword evidence="12" id="KW-1185">Reference proteome</keyword>
<dbReference type="OrthoDB" id="9801841at2"/>
<keyword evidence="11" id="KW-0614">Plasmid</keyword>
<dbReference type="EC" id="2.7.11.1" evidence="2"/>
<accession>G7ZGJ5</accession>
<keyword evidence="6 7" id="KW-0067">ATP-binding</keyword>